<comment type="caution">
    <text evidence="1">The sequence shown here is derived from an EMBL/GenBank/DDBJ whole genome shotgun (WGS) entry which is preliminary data.</text>
</comment>
<dbReference type="Proteomes" id="UP001174136">
    <property type="component" value="Unassembled WGS sequence"/>
</dbReference>
<sequence>MKLTLNVFELASAAGFTCDIDPALVSTISNMYTDKTSVDEEYKLTFLLLVYIGVSLPSQALDPNSIYSRAHGGHNNNIHCLAVAINQLAAAMFASQSQNIEQQLKEFLLLASATLLQLGQNVERVEVKNRDSVYLLLHMIVEQSPFLSLDMLERCFPYVLLRNSYREVYKSCVLLQADA</sequence>
<reference evidence="1" key="1">
    <citation type="journal article" date="2023" name="Front. Mar. Sci.">
        <title>A new Merluccius polli reference genome to investigate the effects of global change in West African waters.</title>
        <authorList>
            <person name="Mateo J.L."/>
            <person name="Blanco-Fernandez C."/>
            <person name="Garcia-Vazquez E."/>
            <person name="Machado-Schiaffino G."/>
        </authorList>
    </citation>
    <scope>NUCLEOTIDE SEQUENCE</scope>
    <source>
        <strain evidence="1">C29</strain>
        <tissue evidence="1">Fin</tissue>
    </source>
</reference>
<proteinExistence type="predicted"/>
<dbReference type="GO" id="GO:0030031">
    <property type="term" value="P:cell projection assembly"/>
    <property type="evidence" value="ECO:0007669"/>
    <property type="project" value="TreeGrafter"/>
</dbReference>
<dbReference type="GO" id="GO:0030866">
    <property type="term" value="P:cortical actin cytoskeleton organization"/>
    <property type="evidence" value="ECO:0007669"/>
    <property type="project" value="TreeGrafter"/>
</dbReference>
<dbReference type="GO" id="GO:0048812">
    <property type="term" value="P:neuron projection morphogenesis"/>
    <property type="evidence" value="ECO:0007669"/>
    <property type="project" value="TreeGrafter"/>
</dbReference>
<protein>
    <submittedName>
        <fullName evidence="1">Nck-associated protein 1-like</fullName>
    </submittedName>
</protein>
<dbReference type="GO" id="GO:0031209">
    <property type="term" value="C:SCAR complex"/>
    <property type="evidence" value="ECO:0007669"/>
    <property type="project" value="TreeGrafter"/>
</dbReference>
<accession>A0AA47N8T6</accession>
<evidence type="ECO:0000313" key="1">
    <source>
        <dbReference type="EMBL" id="KAK0153949.1"/>
    </source>
</evidence>
<gene>
    <name evidence="1" type="primary">Nckap1l_1</name>
    <name evidence="1" type="ORF">N1851_003976</name>
</gene>
<dbReference type="InterPro" id="IPR019137">
    <property type="entry name" value="Nck-associated_protein-1"/>
</dbReference>
<dbReference type="Pfam" id="PF09735">
    <property type="entry name" value="Nckap1"/>
    <property type="match status" value="1"/>
</dbReference>
<evidence type="ECO:0000313" key="2">
    <source>
        <dbReference type="Proteomes" id="UP001174136"/>
    </source>
</evidence>
<dbReference type="EMBL" id="JAOPHQ010000601">
    <property type="protein sequence ID" value="KAK0153949.1"/>
    <property type="molecule type" value="Genomic_DNA"/>
</dbReference>
<dbReference type="PANTHER" id="PTHR12093:SF9">
    <property type="entry name" value="NCK-ASSOCIATED PROTEIN 1-LIKE"/>
    <property type="match status" value="1"/>
</dbReference>
<keyword evidence="2" id="KW-1185">Reference proteome</keyword>
<name>A0AA47N8T6_MERPO</name>
<dbReference type="PANTHER" id="PTHR12093">
    <property type="entry name" value="NCK-ASSOCIATED PROTEIN 1"/>
    <property type="match status" value="1"/>
</dbReference>
<dbReference type="GO" id="GO:0016477">
    <property type="term" value="P:cell migration"/>
    <property type="evidence" value="ECO:0007669"/>
    <property type="project" value="TreeGrafter"/>
</dbReference>
<dbReference type="AlphaFoldDB" id="A0AA47N8T6"/>
<organism evidence="1 2">
    <name type="scientific">Merluccius polli</name>
    <name type="common">Benguela hake</name>
    <name type="synonym">Merluccius cadenati</name>
    <dbReference type="NCBI Taxonomy" id="89951"/>
    <lineage>
        <taxon>Eukaryota</taxon>
        <taxon>Metazoa</taxon>
        <taxon>Chordata</taxon>
        <taxon>Craniata</taxon>
        <taxon>Vertebrata</taxon>
        <taxon>Euteleostomi</taxon>
        <taxon>Actinopterygii</taxon>
        <taxon>Neopterygii</taxon>
        <taxon>Teleostei</taxon>
        <taxon>Neoteleostei</taxon>
        <taxon>Acanthomorphata</taxon>
        <taxon>Zeiogadaria</taxon>
        <taxon>Gadariae</taxon>
        <taxon>Gadiformes</taxon>
        <taxon>Gadoidei</taxon>
        <taxon>Merlucciidae</taxon>
        <taxon>Merluccius</taxon>
    </lineage>
</organism>